<protein>
    <recommendedName>
        <fullName evidence="3">RRM domain-containing protein</fullName>
    </recommendedName>
</protein>
<comment type="caution">
    <text evidence="4">The sequence shown here is derived from an EMBL/GenBank/DDBJ whole genome shotgun (WGS) entry which is preliminary data.</text>
</comment>
<dbReference type="CDD" id="cd00590">
    <property type="entry name" value="RRM_SF"/>
    <property type="match status" value="1"/>
</dbReference>
<evidence type="ECO:0000313" key="4">
    <source>
        <dbReference type="EMBL" id="GMI80727.1"/>
    </source>
</evidence>
<gene>
    <name evidence="4" type="ORF">HRI_001742000</name>
</gene>
<feature type="region of interest" description="Disordered" evidence="2">
    <location>
        <begin position="521"/>
        <end position="589"/>
    </location>
</feature>
<accession>A0A9W7HPT1</accession>
<dbReference type="InterPro" id="IPR035979">
    <property type="entry name" value="RBD_domain_sf"/>
</dbReference>
<name>A0A9W7HPT1_HIBTR</name>
<evidence type="ECO:0000313" key="5">
    <source>
        <dbReference type="Proteomes" id="UP001165190"/>
    </source>
</evidence>
<evidence type="ECO:0000256" key="1">
    <source>
        <dbReference type="PROSITE-ProRule" id="PRU00176"/>
    </source>
</evidence>
<proteinExistence type="predicted"/>
<reference evidence="4" key="1">
    <citation type="submission" date="2023-05" db="EMBL/GenBank/DDBJ databases">
        <title>Genome and transcriptome analyses reveal genes involved in the formation of fine ridges on petal epidermal cells in Hibiscus trionum.</title>
        <authorList>
            <person name="Koshimizu S."/>
            <person name="Masuda S."/>
            <person name="Ishii T."/>
            <person name="Shirasu K."/>
            <person name="Hoshino A."/>
            <person name="Arita M."/>
        </authorList>
    </citation>
    <scope>NUCLEOTIDE SEQUENCE</scope>
    <source>
        <strain evidence="4">Hamamatsu line</strain>
    </source>
</reference>
<evidence type="ECO:0000256" key="2">
    <source>
        <dbReference type="SAM" id="MobiDB-lite"/>
    </source>
</evidence>
<dbReference type="AlphaFoldDB" id="A0A9W7HPT1"/>
<dbReference type="Gene3D" id="3.30.70.330">
    <property type="match status" value="1"/>
</dbReference>
<dbReference type="OrthoDB" id="1000944at2759"/>
<dbReference type="GO" id="GO:0003723">
    <property type="term" value="F:RNA binding"/>
    <property type="evidence" value="ECO:0007669"/>
    <property type="project" value="UniProtKB-UniRule"/>
</dbReference>
<dbReference type="Pfam" id="PF00076">
    <property type="entry name" value="RRM_1"/>
    <property type="match status" value="1"/>
</dbReference>
<organism evidence="4 5">
    <name type="scientific">Hibiscus trionum</name>
    <name type="common">Flower of an hour</name>
    <dbReference type="NCBI Taxonomy" id="183268"/>
    <lineage>
        <taxon>Eukaryota</taxon>
        <taxon>Viridiplantae</taxon>
        <taxon>Streptophyta</taxon>
        <taxon>Embryophyta</taxon>
        <taxon>Tracheophyta</taxon>
        <taxon>Spermatophyta</taxon>
        <taxon>Magnoliopsida</taxon>
        <taxon>eudicotyledons</taxon>
        <taxon>Gunneridae</taxon>
        <taxon>Pentapetalae</taxon>
        <taxon>rosids</taxon>
        <taxon>malvids</taxon>
        <taxon>Malvales</taxon>
        <taxon>Malvaceae</taxon>
        <taxon>Malvoideae</taxon>
        <taxon>Hibiscus</taxon>
    </lineage>
</organism>
<dbReference type="Proteomes" id="UP001165190">
    <property type="component" value="Unassembled WGS sequence"/>
</dbReference>
<keyword evidence="1" id="KW-0694">RNA-binding</keyword>
<dbReference type="EMBL" id="BSYR01000017">
    <property type="protein sequence ID" value="GMI80727.1"/>
    <property type="molecule type" value="Genomic_DNA"/>
</dbReference>
<feature type="domain" description="RRM" evidence="3">
    <location>
        <begin position="37"/>
        <end position="117"/>
    </location>
</feature>
<feature type="compositionally biased region" description="Basic residues" evidence="2">
    <location>
        <begin position="531"/>
        <end position="560"/>
    </location>
</feature>
<dbReference type="InterPro" id="IPR000504">
    <property type="entry name" value="RRM_dom"/>
</dbReference>
<dbReference type="SUPFAM" id="SSF54928">
    <property type="entry name" value="RNA-binding domain, RBD"/>
    <property type="match status" value="1"/>
</dbReference>
<dbReference type="InterPro" id="IPR012677">
    <property type="entry name" value="Nucleotide-bd_a/b_plait_sf"/>
</dbReference>
<evidence type="ECO:0000259" key="3">
    <source>
        <dbReference type="PROSITE" id="PS50102"/>
    </source>
</evidence>
<keyword evidence="5" id="KW-1185">Reference proteome</keyword>
<dbReference type="SMART" id="SM00360">
    <property type="entry name" value="RRM"/>
    <property type="match status" value="1"/>
</dbReference>
<sequence>MAWDTAGERRGVYRRGVYRSGEESRSSRAKVKRRLGQAVFINNVSKRIHHRTLGEAFSEYGTVLDVYIAYWNPSRQGKRTTFAFVRFNSWSGVRKAVDFGDRRILDGYRIRVFEERAKVSSKSQDAETSKTRKQPYVAFRDNRSYTDVVRGVRNSHRESLGNFRPTANRNAVVGEAATNRLGVVIVEDKQAREQYSNSTLLFVPKPTWRNLSFAGRIKPMYNAELVQDALKSEGLMVQVCPWFGLLSIIRCSNKETYSHCWKMRSELIRTWFDELECLEGFEGKRRVKTWLVMKEVSLQVWDEDFFRVVASRWGELVSIDKDTLEKNRFDCARLLICVQRLADIPDKFTVIVNGGKQIIKIGLEEYVEDRVFLDGQSPWDPAGELYGDLPVSPERAPSQVPREIFGDNNIVLENDKEESAPIFSFNRANNMSAALSSSSAAGLHDVPIVSEEGLIFVQPGPSLRTQANAELAAQDESVSNASSLQEVQIGVIDNSQLVGLSQPAIISVQTDLAQPLPYVDGVNPSFDKSTRKIRRKKKAVQQMSKGKKLACKKKIKKKSKQVSPSGVKTPKSRKRNHASLLSSEPGKPDEAVLTLELSKGLGVIFEATDEMVTSKFQDMEEEEAA</sequence>
<dbReference type="PROSITE" id="PS50102">
    <property type="entry name" value="RRM"/>
    <property type="match status" value="1"/>
</dbReference>